<accession>A0AAX1FAV7</accession>
<feature type="compositionally biased region" description="Polar residues" evidence="1">
    <location>
        <begin position="28"/>
        <end position="38"/>
    </location>
</feature>
<evidence type="ECO:0000313" key="3">
    <source>
        <dbReference type="Proteomes" id="UP000326695"/>
    </source>
</evidence>
<feature type="region of interest" description="Disordered" evidence="1">
    <location>
        <begin position="1"/>
        <end position="79"/>
    </location>
</feature>
<organism evidence="2 3">
    <name type="scientific">Eikenella exigua</name>
    <dbReference type="NCBI Taxonomy" id="2528037"/>
    <lineage>
        <taxon>Bacteria</taxon>
        <taxon>Pseudomonadati</taxon>
        <taxon>Pseudomonadota</taxon>
        <taxon>Betaproteobacteria</taxon>
        <taxon>Neisseriales</taxon>
        <taxon>Neisseriaceae</taxon>
        <taxon>Eikenella</taxon>
    </lineage>
</organism>
<evidence type="ECO:0000256" key="1">
    <source>
        <dbReference type="SAM" id="MobiDB-lite"/>
    </source>
</evidence>
<dbReference type="RefSeq" id="WP_151086513.1">
    <property type="nucleotide sequence ID" value="NZ_CP038018.1"/>
</dbReference>
<dbReference type="EMBL" id="CP038018">
    <property type="protein sequence ID" value="QED92858.1"/>
    <property type="molecule type" value="Genomic_DNA"/>
</dbReference>
<name>A0AAX1FAV7_9NEIS</name>
<protein>
    <submittedName>
        <fullName evidence="2">Uncharacterized protein</fullName>
    </submittedName>
</protein>
<dbReference type="Proteomes" id="UP000326695">
    <property type="component" value="Chromosome"/>
</dbReference>
<dbReference type="KEGG" id="eex:EZJ17_09755"/>
<proteinExistence type="predicted"/>
<sequence length="130" mass="12916">MAKPKGNADKSAENSTSNDAAATLPPSDENSLVDNGTAPTPPADGGENPAATDGTENPPENPPVPPPSETPPQDGLSASGTVRARVICAGAFGTVDEIVEVSAEVAAQTDELDADPAAVAYAESLQHGLA</sequence>
<reference evidence="3" key="1">
    <citation type="journal article" date="2019" name="J. Anim. Genet.">
        <title>Description and whole genome sequencing of Eikenella exigua sp. nov., isolated from brain abscess and blood.</title>
        <authorList>
            <person name="Stormo K.A."/>
            <person name="Nygaard R.M."/>
            <person name="Bruvold T.S."/>
            <person name="Dimmen G."/>
            <person name="Lindemann P.C."/>
            <person name="Jordal S."/>
            <person name="Kommedal O."/>
        </authorList>
    </citation>
    <scope>NUCLEOTIDE SEQUENCE [LARGE SCALE GENOMIC DNA]</scope>
    <source>
        <strain evidence="3">PXX</strain>
    </source>
</reference>
<dbReference type="AlphaFoldDB" id="A0AAX1FAV7"/>
<evidence type="ECO:0000313" key="2">
    <source>
        <dbReference type="EMBL" id="QED92858.1"/>
    </source>
</evidence>
<feature type="compositionally biased region" description="Basic and acidic residues" evidence="1">
    <location>
        <begin position="1"/>
        <end position="12"/>
    </location>
</feature>
<gene>
    <name evidence="2" type="ORF">EZJ17_09755</name>
</gene>
<feature type="compositionally biased region" description="Pro residues" evidence="1">
    <location>
        <begin position="59"/>
        <end position="70"/>
    </location>
</feature>
<keyword evidence="3" id="KW-1185">Reference proteome</keyword>